<dbReference type="AlphaFoldDB" id="A0A370DE69"/>
<comment type="caution">
    <text evidence="4">The sequence shown here is derived from an EMBL/GenBank/DDBJ whole genome shotgun (WGS) entry which is preliminary data.</text>
</comment>
<reference evidence="4 5" key="1">
    <citation type="journal article" date="2018" name="ISME J.">
        <title>Endosymbiont genomes yield clues of tubeworm success.</title>
        <authorList>
            <person name="Li Y."/>
            <person name="Liles M.R."/>
            <person name="Halanych K.M."/>
        </authorList>
    </citation>
    <scope>NUCLEOTIDE SEQUENCE [LARGE SCALE GENOMIC DNA]</scope>
    <source>
        <strain evidence="4">A1422</strain>
    </source>
</reference>
<evidence type="ECO:0000313" key="4">
    <source>
        <dbReference type="EMBL" id="RDH83199.1"/>
    </source>
</evidence>
<evidence type="ECO:0000313" key="5">
    <source>
        <dbReference type="Proteomes" id="UP000255508"/>
    </source>
</evidence>
<evidence type="ECO:0000259" key="3">
    <source>
        <dbReference type="Pfam" id="PF10531"/>
    </source>
</evidence>
<organism evidence="4 5">
    <name type="scientific">endosymbiont of Lamellibrachia luymesi</name>
    <dbReference type="NCBI Taxonomy" id="2200907"/>
    <lineage>
        <taxon>Bacteria</taxon>
        <taxon>Pseudomonadati</taxon>
        <taxon>Pseudomonadota</taxon>
        <taxon>Gammaproteobacteria</taxon>
        <taxon>sulfur-oxidizing symbionts</taxon>
    </lineage>
</organism>
<protein>
    <submittedName>
        <fullName evidence="4">Sugar ABC transporter substrate-binding protein</fullName>
    </submittedName>
</protein>
<dbReference type="Gene3D" id="3.10.560.10">
    <property type="entry name" value="Outer membrane lipoprotein wza domain like"/>
    <property type="match status" value="1"/>
</dbReference>
<dbReference type="InterPro" id="IPR003715">
    <property type="entry name" value="Poly_export_N"/>
</dbReference>
<dbReference type="GO" id="GO:0015159">
    <property type="term" value="F:polysaccharide transmembrane transporter activity"/>
    <property type="evidence" value="ECO:0007669"/>
    <property type="project" value="InterPro"/>
</dbReference>
<dbReference type="EMBL" id="QFXD01000321">
    <property type="protein sequence ID" value="RDH83199.1"/>
    <property type="molecule type" value="Genomic_DNA"/>
</dbReference>
<dbReference type="InterPro" id="IPR017477">
    <property type="entry name" value="PEP-CTERM_polysacc_export"/>
</dbReference>
<evidence type="ECO:0000259" key="2">
    <source>
        <dbReference type="Pfam" id="PF02563"/>
    </source>
</evidence>
<feature type="domain" description="Polysaccharide export protein N-terminal" evidence="2">
    <location>
        <begin position="31"/>
        <end position="104"/>
    </location>
</feature>
<dbReference type="Pfam" id="PF10531">
    <property type="entry name" value="SLBB"/>
    <property type="match status" value="1"/>
</dbReference>
<dbReference type="PANTHER" id="PTHR33619:SF3">
    <property type="entry name" value="POLYSACCHARIDE EXPORT PROTEIN GFCE-RELATED"/>
    <property type="match status" value="1"/>
</dbReference>
<feature type="domain" description="Soluble ligand binding" evidence="3">
    <location>
        <begin position="115"/>
        <end position="164"/>
    </location>
</feature>
<dbReference type="Proteomes" id="UP000255508">
    <property type="component" value="Unassembled WGS sequence"/>
</dbReference>
<dbReference type="Gene3D" id="3.30.1950.10">
    <property type="entry name" value="wza like domain"/>
    <property type="match status" value="1"/>
</dbReference>
<accession>A0A370DE69</accession>
<dbReference type="Pfam" id="PF02563">
    <property type="entry name" value="Poly_export"/>
    <property type="match status" value="1"/>
</dbReference>
<dbReference type="InterPro" id="IPR049712">
    <property type="entry name" value="Poly_export"/>
</dbReference>
<dbReference type="PANTHER" id="PTHR33619">
    <property type="entry name" value="POLYSACCHARIDE EXPORT PROTEIN GFCE-RELATED"/>
    <property type="match status" value="1"/>
</dbReference>
<proteinExistence type="predicted"/>
<gene>
    <name evidence="4" type="ORF">DIZ79_17825</name>
</gene>
<name>A0A370DE69_9GAMM</name>
<sequence length="199" mass="21318">MFLVTLGTGCSSPSMKMKPIDAADSAVQIDATPVYLIGPGDALSVFVWGNPELSADVIVRPDGYISTPLVEDVQASGKAPTDLAREMEAELSKLIKNPKVTVSLTTTVGQYSEQIRVVGQASTPRALPYRENMTLLDVIIAVGGLTEFAAGNKSIIVRNVGGKTEQYRVRLDDLIRDGDISANVKVVPGDVLIIPETWF</sequence>
<dbReference type="NCBIfam" id="TIGR03027">
    <property type="entry name" value="pepcterm_export"/>
    <property type="match status" value="1"/>
</dbReference>
<evidence type="ECO:0000256" key="1">
    <source>
        <dbReference type="ARBA" id="ARBA00022729"/>
    </source>
</evidence>
<keyword evidence="1" id="KW-0732">Signal</keyword>
<dbReference type="InterPro" id="IPR019554">
    <property type="entry name" value="Soluble_ligand-bd"/>
</dbReference>